<dbReference type="InterPro" id="IPR009875">
    <property type="entry name" value="PilZ_domain"/>
</dbReference>
<dbReference type="KEGG" id="tzo:THMIRHAT_03560"/>
<reference evidence="3" key="1">
    <citation type="submission" date="2019-11" db="EMBL/GenBank/DDBJ databases">
        <title>Isolation and characterization of two novel species in the genus Thiomicrorhabdus.</title>
        <authorList>
            <person name="Mochizuki J."/>
            <person name="Kojima H."/>
            <person name="Fukui M."/>
        </authorList>
    </citation>
    <scope>NUCLEOTIDE SEQUENCE [LARGE SCALE GENOMIC DNA]</scope>
    <source>
        <strain evidence="3">AkT22</strain>
    </source>
</reference>
<name>A0A6F8PKT5_9GAMM</name>
<evidence type="ECO:0000259" key="1">
    <source>
        <dbReference type="Pfam" id="PF07238"/>
    </source>
</evidence>
<protein>
    <recommendedName>
        <fullName evidence="1">PilZ domain-containing protein</fullName>
    </recommendedName>
</protein>
<dbReference type="EMBL" id="AP021888">
    <property type="protein sequence ID" value="BBP42610.1"/>
    <property type="molecule type" value="Genomic_DNA"/>
</dbReference>
<dbReference type="RefSeq" id="WP_173290187.1">
    <property type="nucleotide sequence ID" value="NZ_AP021888.1"/>
</dbReference>
<dbReference type="Pfam" id="PF07238">
    <property type="entry name" value="PilZ"/>
    <property type="match status" value="1"/>
</dbReference>
<keyword evidence="3" id="KW-1185">Reference proteome</keyword>
<organism evidence="2 3">
    <name type="scientific">Thiosulfativibrio zosterae</name>
    <dbReference type="NCBI Taxonomy" id="2675053"/>
    <lineage>
        <taxon>Bacteria</taxon>
        <taxon>Pseudomonadati</taxon>
        <taxon>Pseudomonadota</taxon>
        <taxon>Gammaproteobacteria</taxon>
        <taxon>Thiotrichales</taxon>
        <taxon>Piscirickettsiaceae</taxon>
        <taxon>Thiosulfativibrio</taxon>
    </lineage>
</organism>
<proteinExistence type="predicted"/>
<accession>A0A6F8PKT5</accession>
<sequence length="317" mass="37587">MNRWFQKGNARRWYRIDMPVRVFILPRSSIRDREIYATGVDYFPPSIKHSISDKTYKTKLWISKIQEQKELVTVLFEEVMEFIEFFGYCTSLISEGRSPKSETEYWLKLSHHQKGFQTIEALKVSSPRTYQYFKLIEQKYLTFLNSLVSSVEKSTPEHFEVDASLPYGFKIDEIMAKFEDPKFAKIPLIQALHHLSNLMDVYMGVYRKIIDDNYLKQFPELWKTQTANVSASGLGIMMEKRFKFQDKVDVYFYFSDANKVLHFEASVVDIRTIEDTFKERIALNFEFPDGKSQNYLQSEIEKFEIKECMELDLTPRD</sequence>
<dbReference type="AlphaFoldDB" id="A0A6F8PKT5"/>
<evidence type="ECO:0000313" key="2">
    <source>
        <dbReference type="EMBL" id="BBP42610.1"/>
    </source>
</evidence>
<feature type="domain" description="PilZ" evidence="1">
    <location>
        <begin position="218"/>
        <end position="299"/>
    </location>
</feature>
<dbReference type="Proteomes" id="UP000501466">
    <property type="component" value="Chromosome"/>
</dbReference>
<gene>
    <name evidence="2" type="ORF">THMIRHAT_03560</name>
</gene>
<evidence type="ECO:0000313" key="3">
    <source>
        <dbReference type="Proteomes" id="UP000501466"/>
    </source>
</evidence>
<dbReference type="GO" id="GO:0035438">
    <property type="term" value="F:cyclic-di-GMP binding"/>
    <property type="evidence" value="ECO:0007669"/>
    <property type="project" value="InterPro"/>
</dbReference>